<dbReference type="PRINTS" id="PR00097">
    <property type="entry name" value="ANTSNTHASEII"/>
</dbReference>
<keyword evidence="8" id="KW-0315">Glutamine amidotransferase</keyword>
<dbReference type="Pfam" id="PF00958">
    <property type="entry name" value="GMP_synt_C"/>
    <property type="match status" value="1"/>
</dbReference>
<comment type="pathway">
    <text evidence="1">Purine metabolism; GMP biosynthesis; GMP from XMP (L-Gln route): step 1/1.</text>
</comment>
<keyword evidence="3" id="KW-0436">Ligase</keyword>
<dbReference type="FunFam" id="3.30.300.10:FF:000008">
    <property type="entry name" value="GMP synthase [glutamine-hydrolyzing]"/>
    <property type="match status" value="1"/>
</dbReference>
<dbReference type="Gene3D" id="3.30.300.10">
    <property type="match status" value="2"/>
</dbReference>
<dbReference type="PROSITE" id="PS51553">
    <property type="entry name" value="GMPS_ATP_PPASE"/>
    <property type="match status" value="1"/>
</dbReference>
<evidence type="ECO:0000256" key="2">
    <source>
        <dbReference type="ARBA" id="ARBA00012746"/>
    </source>
</evidence>
<dbReference type="PROSITE" id="PS51273">
    <property type="entry name" value="GATASE_TYPE_1"/>
    <property type="match status" value="1"/>
</dbReference>
<keyword evidence="5 10" id="KW-0332">GMP biosynthesis</keyword>
<evidence type="ECO:0000256" key="6">
    <source>
        <dbReference type="ARBA" id="ARBA00022755"/>
    </source>
</evidence>
<evidence type="ECO:0000256" key="3">
    <source>
        <dbReference type="ARBA" id="ARBA00022598"/>
    </source>
</evidence>
<feature type="domain" description="GMPS ATP-PPase" evidence="12">
    <location>
        <begin position="209"/>
        <end position="489"/>
    </location>
</feature>
<evidence type="ECO:0000256" key="4">
    <source>
        <dbReference type="ARBA" id="ARBA00022741"/>
    </source>
</evidence>
<dbReference type="EMBL" id="GEEE01001643">
    <property type="protein sequence ID" value="JAP61582.1"/>
    <property type="molecule type" value="Transcribed_RNA"/>
</dbReference>
<evidence type="ECO:0000313" key="13">
    <source>
        <dbReference type="EMBL" id="JAP61582.1"/>
    </source>
</evidence>
<dbReference type="InterPro" id="IPR022310">
    <property type="entry name" value="NAD/GMP_synthase"/>
</dbReference>
<evidence type="ECO:0000256" key="5">
    <source>
        <dbReference type="ARBA" id="ARBA00022749"/>
    </source>
</evidence>
<name>A0A0V0J7W8_SCHSO</name>
<evidence type="ECO:0000256" key="8">
    <source>
        <dbReference type="ARBA" id="ARBA00022962"/>
    </source>
</evidence>
<evidence type="ECO:0000256" key="7">
    <source>
        <dbReference type="ARBA" id="ARBA00022840"/>
    </source>
</evidence>
<dbReference type="SUPFAM" id="SSF54810">
    <property type="entry name" value="GMP synthetase C-terminal dimerisation domain"/>
    <property type="match status" value="2"/>
</dbReference>
<dbReference type="Gene3D" id="3.40.50.880">
    <property type="match status" value="1"/>
</dbReference>
<sequence>FVGVFATSEKSLRMPACPGVAILDAGAQYCKIIDRRVRELQVHSEILALSTPIETIIERGFKAIIISGGPGSVTSDDLSAFDAKLFDGVLPVLGVCYGMQLMNSFGGGVVEAGAVRQDGQFSMKTDRSSPLFGGLSSEEIVLLTHGDRCSQIAAGFETIATVDGSPVAISRADRKLYGVQFHPEVDLTPCGPKILHNFLFNIAGLQTDFQMPNRIQACIDNLREKVGQNKVLLLVSGGVDSTVCAALASRALNPEQVIAVHINNGFMRKNESETVVAALQKLNVNVKYVNAALRFQSGMTTYQVRVETSALAPVSLLAGKAGGETVDNQATPSPMEEVEPEGAENGLTKTKPVSPTPADHPGHGGVIPITEIRNLPIGPLNSNTVNPEEKRRIIGDVFIRVAEETWADLKLNPNEFLLCQGTLRPDLIESASQAVTSKAEVIKTHHNVTDMVKRLAAQGRVIEPLADFHKDEVREMGRLLGLPEEIVERHPFPGPGLAVRILCTSEAHLERDFLETTSLIKMIAGYHRMSQKPHALLNKINAALSHEEQRRLADVTDGDNLIAHLLPIRTVGVQGDCRSYNYACVLSSNAEPLDWDALFFMAQTIPRICHNINRVVYAFGPKIQHPVNDVTVTFLREPVIATLREVDARVNAVLQASGMMKKISQMPVILIPIHFDRDPAQMMSASSILRSVVLRPFITSDFMTGLAAKPGVDLPLEVVQQMREEASKVPGISRVLYDMTSKPPATTEWE</sequence>
<evidence type="ECO:0000259" key="12">
    <source>
        <dbReference type="PROSITE" id="PS51553"/>
    </source>
</evidence>
<dbReference type="InterPro" id="IPR029062">
    <property type="entry name" value="Class_I_gatase-like"/>
</dbReference>
<dbReference type="UniPathway" id="UPA00189">
    <property type="reaction ID" value="UER00296"/>
</dbReference>
<dbReference type="SUPFAM" id="SSF52402">
    <property type="entry name" value="Adenine nucleotide alpha hydrolases-like"/>
    <property type="match status" value="1"/>
</dbReference>
<dbReference type="InterPro" id="IPR001674">
    <property type="entry name" value="GMP_synth_C"/>
</dbReference>
<reference evidence="13" key="1">
    <citation type="submission" date="2016-01" db="EMBL/GenBank/DDBJ databases">
        <title>Reference transcriptome for the parasite Schistocephalus solidus: insights into the molecular evolution of parasitism.</title>
        <authorList>
            <person name="Hebert F.O."/>
            <person name="Grambauer S."/>
            <person name="Barber I."/>
            <person name="Landry C.R."/>
            <person name="Aubin-Horth N."/>
        </authorList>
    </citation>
    <scope>NUCLEOTIDE SEQUENCE</scope>
</reference>
<evidence type="ECO:0000256" key="10">
    <source>
        <dbReference type="PROSITE-ProRule" id="PRU00886"/>
    </source>
</evidence>
<dbReference type="EC" id="6.3.5.2" evidence="2"/>
<feature type="non-terminal residue" evidence="13">
    <location>
        <position position="1"/>
    </location>
</feature>
<proteinExistence type="predicted"/>
<dbReference type="AlphaFoldDB" id="A0A0V0J7W8"/>
<evidence type="ECO:0000256" key="1">
    <source>
        <dbReference type="ARBA" id="ARBA00005153"/>
    </source>
</evidence>
<accession>A0A0V0J7W8</accession>
<evidence type="ECO:0000256" key="9">
    <source>
        <dbReference type="ARBA" id="ARBA00031356"/>
    </source>
</evidence>
<dbReference type="InterPro" id="IPR025777">
    <property type="entry name" value="GMPS_ATP_PPase_dom"/>
</dbReference>
<dbReference type="PRINTS" id="PR00096">
    <property type="entry name" value="GATASE"/>
</dbReference>
<keyword evidence="6 10" id="KW-0658">Purine biosynthesis</keyword>
<dbReference type="SUPFAM" id="SSF52317">
    <property type="entry name" value="Class I glutamine amidotransferase-like"/>
    <property type="match status" value="1"/>
</dbReference>
<dbReference type="CDD" id="cd01742">
    <property type="entry name" value="GATase1_GMP_Synthase"/>
    <property type="match status" value="1"/>
</dbReference>
<dbReference type="InterPro" id="IPR017926">
    <property type="entry name" value="GATASE"/>
</dbReference>
<dbReference type="InterPro" id="IPR014729">
    <property type="entry name" value="Rossmann-like_a/b/a_fold"/>
</dbReference>
<dbReference type="PANTHER" id="PTHR11922">
    <property type="entry name" value="GMP SYNTHASE-RELATED"/>
    <property type="match status" value="1"/>
</dbReference>
<dbReference type="PANTHER" id="PTHR11922:SF2">
    <property type="entry name" value="GMP SYNTHASE [GLUTAMINE-HYDROLYZING]"/>
    <property type="match status" value="1"/>
</dbReference>
<keyword evidence="7 10" id="KW-0067">ATP-binding</keyword>
<organism evidence="13">
    <name type="scientific">Schistocephalus solidus</name>
    <name type="common">Tapeworm</name>
    <dbReference type="NCBI Taxonomy" id="70667"/>
    <lineage>
        <taxon>Eukaryota</taxon>
        <taxon>Metazoa</taxon>
        <taxon>Spiralia</taxon>
        <taxon>Lophotrochozoa</taxon>
        <taxon>Platyhelminthes</taxon>
        <taxon>Cestoda</taxon>
        <taxon>Eucestoda</taxon>
        <taxon>Diphyllobothriidea</taxon>
        <taxon>Diphyllobothriidae</taxon>
        <taxon>Schistocephalus</taxon>
    </lineage>
</organism>
<gene>
    <name evidence="13" type="primary">GUAA</name>
    <name evidence="13" type="ORF">TR123021</name>
</gene>
<dbReference type="InterPro" id="IPR004739">
    <property type="entry name" value="GMP_synth_GATase"/>
</dbReference>
<keyword evidence="4 10" id="KW-0547">Nucleotide-binding</keyword>
<feature type="region of interest" description="Disordered" evidence="11">
    <location>
        <begin position="323"/>
        <end position="346"/>
    </location>
</feature>
<feature type="binding site" evidence="10">
    <location>
        <begin position="236"/>
        <end position="242"/>
    </location>
    <ligand>
        <name>ATP</name>
        <dbReference type="ChEBI" id="CHEBI:30616"/>
    </ligand>
</feature>
<evidence type="ECO:0000256" key="11">
    <source>
        <dbReference type="SAM" id="MobiDB-lite"/>
    </source>
</evidence>
<dbReference type="Gene3D" id="3.40.50.620">
    <property type="entry name" value="HUPs"/>
    <property type="match status" value="1"/>
</dbReference>
<dbReference type="Pfam" id="PF00117">
    <property type="entry name" value="GATase"/>
    <property type="match status" value="1"/>
</dbReference>
<dbReference type="Pfam" id="PF02540">
    <property type="entry name" value="NAD_synthase"/>
    <property type="match status" value="1"/>
</dbReference>
<protein>
    <recommendedName>
        <fullName evidence="2">GMP synthase (glutamine-hydrolyzing)</fullName>
        <ecNumber evidence="2">6.3.5.2</ecNumber>
    </recommendedName>
    <alternativeName>
        <fullName evidence="9">Glutamine amidotransferase</fullName>
    </alternativeName>
</protein>
<dbReference type="GO" id="GO:0005829">
    <property type="term" value="C:cytosol"/>
    <property type="evidence" value="ECO:0007669"/>
    <property type="project" value="TreeGrafter"/>
</dbReference>
<dbReference type="GO" id="GO:0003921">
    <property type="term" value="F:GMP synthase activity"/>
    <property type="evidence" value="ECO:0007669"/>
    <property type="project" value="InterPro"/>
</dbReference>
<dbReference type="CDD" id="cd01997">
    <property type="entry name" value="GMP_synthase_C"/>
    <property type="match status" value="1"/>
</dbReference>
<dbReference type="GO" id="GO:0005524">
    <property type="term" value="F:ATP binding"/>
    <property type="evidence" value="ECO:0007669"/>
    <property type="project" value="UniProtKB-UniRule"/>
</dbReference>